<reference evidence="1 2" key="1">
    <citation type="journal article" date="2021" name="Elife">
        <title>Chloroplast acquisition without the gene transfer in kleptoplastic sea slugs, Plakobranchus ocellatus.</title>
        <authorList>
            <person name="Maeda T."/>
            <person name="Takahashi S."/>
            <person name="Yoshida T."/>
            <person name="Shimamura S."/>
            <person name="Takaki Y."/>
            <person name="Nagai Y."/>
            <person name="Toyoda A."/>
            <person name="Suzuki Y."/>
            <person name="Arimoto A."/>
            <person name="Ishii H."/>
            <person name="Satoh N."/>
            <person name="Nishiyama T."/>
            <person name="Hasebe M."/>
            <person name="Maruyama T."/>
            <person name="Minagawa J."/>
            <person name="Obokata J."/>
            <person name="Shigenobu S."/>
        </authorList>
    </citation>
    <scope>NUCLEOTIDE SEQUENCE [LARGE SCALE GENOMIC DNA]</scope>
</reference>
<protein>
    <submittedName>
        <fullName evidence="1">Uncharacterized protein</fullName>
    </submittedName>
</protein>
<proteinExistence type="predicted"/>
<dbReference type="Proteomes" id="UP000762676">
    <property type="component" value="Unassembled WGS sequence"/>
</dbReference>
<evidence type="ECO:0000313" key="2">
    <source>
        <dbReference type="Proteomes" id="UP000762676"/>
    </source>
</evidence>
<accession>A0AAV4ELH9</accession>
<dbReference type="AlphaFoldDB" id="A0AAV4ELH9"/>
<dbReference type="EMBL" id="BMAT01000221">
    <property type="protein sequence ID" value="GFR61943.1"/>
    <property type="molecule type" value="Genomic_DNA"/>
</dbReference>
<name>A0AAV4ELH9_9GAST</name>
<evidence type="ECO:0000313" key="1">
    <source>
        <dbReference type="EMBL" id="GFR61943.1"/>
    </source>
</evidence>
<keyword evidence="2" id="KW-1185">Reference proteome</keyword>
<gene>
    <name evidence="1" type="ORF">ElyMa_000117300</name>
</gene>
<feature type="non-terminal residue" evidence="1">
    <location>
        <position position="51"/>
    </location>
</feature>
<comment type="caution">
    <text evidence="1">The sequence shown here is derived from an EMBL/GenBank/DDBJ whole genome shotgun (WGS) entry which is preliminary data.</text>
</comment>
<sequence length="51" mass="5291">MNHIALVTSITKGVANGLQQSSSGIAGLLATVATKFVEEKYGAMLQRKGSL</sequence>
<organism evidence="1 2">
    <name type="scientific">Elysia marginata</name>
    <dbReference type="NCBI Taxonomy" id="1093978"/>
    <lineage>
        <taxon>Eukaryota</taxon>
        <taxon>Metazoa</taxon>
        <taxon>Spiralia</taxon>
        <taxon>Lophotrochozoa</taxon>
        <taxon>Mollusca</taxon>
        <taxon>Gastropoda</taxon>
        <taxon>Heterobranchia</taxon>
        <taxon>Euthyneura</taxon>
        <taxon>Panpulmonata</taxon>
        <taxon>Sacoglossa</taxon>
        <taxon>Placobranchoidea</taxon>
        <taxon>Plakobranchidae</taxon>
        <taxon>Elysia</taxon>
    </lineage>
</organism>